<gene>
    <name evidence="3" type="ORF">QC761_608890</name>
</gene>
<keyword evidence="4" id="KW-1185">Reference proteome</keyword>
<protein>
    <recommendedName>
        <fullName evidence="2">Amidase domain-containing protein</fullName>
    </recommendedName>
</protein>
<accession>A0ABR0FBJ4</accession>
<keyword evidence="1" id="KW-0732">Signal</keyword>
<dbReference type="SUPFAM" id="SSF75304">
    <property type="entry name" value="Amidase signature (AS) enzymes"/>
    <property type="match status" value="1"/>
</dbReference>
<evidence type="ECO:0000313" key="4">
    <source>
        <dbReference type="Proteomes" id="UP001322138"/>
    </source>
</evidence>
<feature type="chain" id="PRO_5045128877" description="Amidase domain-containing protein" evidence="1">
    <location>
        <begin position="20"/>
        <end position="541"/>
    </location>
</feature>
<comment type="caution">
    <text evidence="3">The sequence shown here is derived from an EMBL/GenBank/DDBJ whole genome shotgun (WGS) entry which is preliminary data.</text>
</comment>
<organism evidence="3 4">
    <name type="scientific">Podospora bellae-mahoneyi</name>
    <dbReference type="NCBI Taxonomy" id="2093777"/>
    <lineage>
        <taxon>Eukaryota</taxon>
        <taxon>Fungi</taxon>
        <taxon>Dikarya</taxon>
        <taxon>Ascomycota</taxon>
        <taxon>Pezizomycotina</taxon>
        <taxon>Sordariomycetes</taxon>
        <taxon>Sordariomycetidae</taxon>
        <taxon>Sordariales</taxon>
        <taxon>Podosporaceae</taxon>
        <taxon>Podospora</taxon>
    </lineage>
</organism>
<dbReference type="Proteomes" id="UP001322138">
    <property type="component" value="Unassembled WGS sequence"/>
</dbReference>
<dbReference type="GeneID" id="87900789"/>
<reference evidence="3 4" key="1">
    <citation type="journal article" date="2023" name="bioRxiv">
        <title>High-quality genome assemblies of four members of thePodospora anserinaspecies complex.</title>
        <authorList>
            <person name="Ament-Velasquez S.L."/>
            <person name="Vogan A.A."/>
            <person name="Wallerman O."/>
            <person name="Hartmann F."/>
            <person name="Gautier V."/>
            <person name="Silar P."/>
            <person name="Giraud T."/>
            <person name="Johannesson H."/>
        </authorList>
    </citation>
    <scope>NUCLEOTIDE SEQUENCE [LARGE SCALE GENOMIC DNA]</scope>
    <source>
        <strain evidence="3 4">CBS 112042</strain>
    </source>
</reference>
<dbReference type="Gene3D" id="3.90.1300.10">
    <property type="entry name" value="Amidase signature (AS) domain"/>
    <property type="match status" value="1"/>
</dbReference>
<dbReference type="InterPro" id="IPR023631">
    <property type="entry name" value="Amidase_dom"/>
</dbReference>
<proteinExistence type="predicted"/>
<feature type="signal peptide" evidence="1">
    <location>
        <begin position="1"/>
        <end position="19"/>
    </location>
</feature>
<evidence type="ECO:0000313" key="3">
    <source>
        <dbReference type="EMBL" id="KAK4641046.1"/>
    </source>
</evidence>
<dbReference type="Pfam" id="PF01425">
    <property type="entry name" value="Amidase"/>
    <property type="match status" value="1"/>
</dbReference>
<evidence type="ECO:0000259" key="2">
    <source>
        <dbReference type="Pfam" id="PF01425"/>
    </source>
</evidence>
<dbReference type="PANTHER" id="PTHR42678:SF34">
    <property type="entry name" value="OS04G0183300 PROTEIN"/>
    <property type="match status" value="1"/>
</dbReference>
<dbReference type="EMBL" id="JAFFGZ010000008">
    <property type="protein sequence ID" value="KAK4641046.1"/>
    <property type="molecule type" value="Genomic_DNA"/>
</dbReference>
<sequence>MTRLARLLIAASAAWLGFAGIGNCSTVKGVPFPSLTEVTIDDLEEGLSRGLFTSVDLVKAYLARIEQVNPLLRAVNEVNPDALDIAAELDAMRANGTTLGPLHGIPILIKDNIATADKMNNTAGSFALVGAKVPHDSTMAAKLREAGAIILGKANLSQWANYRSSNSSSGWSAYGGQATGAYYPNEDPGGSSSGSGVAASIGLCLATLGTETSGSIISPSQKGSLVGIKPTVGLTSRYLVIPISSHQDTIGPMARTVKDAAIILQAIAGHDPRDNYTSTIPWEDSKIPDYVSALNASSLLGARIGIPYNTLNPNASTVEMAAFWSAIDTMKSAGATVVDANFTVPSPNTTSIVLGAGFVSDLAVYLDSLSHNPYNLHTLEDIRNFTQNSNLEFFPDRDTARWDGALELGYNNSDIRFWEEYQRNLYWGGEGGLLGAIERNDLDAVVLPTSQAAAKAAIQGAPIVTLPLGYYPATWNVTRNARGLVQQGPNIPFGISFLGGMFEEEKLLALAYAFEQRTLVRKKGPKPVIVPNLELGDFVGF</sequence>
<feature type="domain" description="Amidase" evidence="2">
    <location>
        <begin position="56"/>
        <end position="508"/>
    </location>
</feature>
<dbReference type="RefSeq" id="XP_062730022.1">
    <property type="nucleotide sequence ID" value="XM_062881307.1"/>
</dbReference>
<dbReference type="InterPro" id="IPR036928">
    <property type="entry name" value="AS_sf"/>
</dbReference>
<dbReference type="PANTHER" id="PTHR42678">
    <property type="entry name" value="AMIDASE"/>
    <property type="match status" value="1"/>
</dbReference>
<evidence type="ECO:0000256" key="1">
    <source>
        <dbReference type="SAM" id="SignalP"/>
    </source>
</evidence>
<name>A0ABR0FBJ4_9PEZI</name>